<feature type="region of interest" description="Disordered" evidence="16">
    <location>
        <begin position="652"/>
        <end position="687"/>
    </location>
</feature>
<dbReference type="Gene3D" id="1.10.8.60">
    <property type="match status" value="1"/>
</dbReference>
<comment type="subcellular location">
    <subcellularLocation>
        <location evidence="14">Cell membrane</location>
        <topology evidence="14">Multi-pass membrane protein</topology>
        <orientation evidence="14">Cytoplasmic side</orientation>
    </subcellularLocation>
    <subcellularLocation>
        <location evidence="1">Membrane</location>
    </subcellularLocation>
</comment>
<dbReference type="Pfam" id="PF00004">
    <property type="entry name" value="AAA"/>
    <property type="match status" value="1"/>
</dbReference>
<reference evidence="18 19" key="1">
    <citation type="submission" date="2018-02" db="EMBL/GenBank/DDBJ databases">
        <title>Comparative genomes isolates from brazilian mangrove.</title>
        <authorList>
            <person name="Araujo J.E."/>
            <person name="Taketani R.G."/>
            <person name="Silva M.C.P."/>
            <person name="Loureco M.V."/>
            <person name="Andreote F.D."/>
        </authorList>
    </citation>
    <scope>NUCLEOTIDE SEQUENCE [LARGE SCALE GENOMIC DNA]</scope>
    <source>
        <strain evidence="18 19">HEX-2 MGV</strain>
    </source>
</reference>
<comment type="similarity">
    <text evidence="15">Belongs to the AAA ATPase family.</text>
</comment>
<comment type="similarity">
    <text evidence="2 14">In the C-terminal section; belongs to the peptidase M41 family.</text>
</comment>
<dbReference type="InterPro" id="IPR027417">
    <property type="entry name" value="P-loop_NTPase"/>
</dbReference>
<dbReference type="RefSeq" id="WP_105354729.1">
    <property type="nucleotide sequence ID" value="NZ_PUIA01000038.1"/>
</dbReference>
<dbReference type="GO" id="GO:0051301">
    <property type="term" value="P:cell division"/>
    <property type="evidence" value="ECO:0007669"/>
    <property type="project" value="UniProtKB-KW"/>
</dbReference>
<dbReference type="SUPFAM" id="SSF140990">
    <property type="entry name" value="FtsH protease domain-like"/>
    <property type="match status" value="1"/>
</dbReference>
<comment type="similarity">
    <text evidence="13 14">In the central section; belongs to the AAA ATPase family.</text>
</comment>
<comment type="subunit">
    <text evidence="14">Homohexamer.</text>
</comment>
<dbReference type="HAMAP" id="MF_01458">
    <property type="entry name" value="FtsH"/>
    <property type="match status" value="1"/>
</dbReference>
<keyword evidence="8 14" id="KW-0862">Zinc</keyword>
<feature type="binding site" evidence="14">
    <location>
        <position position="474"/>
    </location>
    <ligand>
        <name>Zn(2+)</name>
        <dbReference type="ChEBI" id="CHEBI:29105"/>
        <note>catalytic</note>
    </ligand>
</feature>
<evidence type="ECO:0000259" key="17">
    <source>
        <dbReference type="SMART" id="SM00382"/>
    </source>
</evidence>
<dbReference type="PANTHER" id="PTHR23076">
    <property type="entry name" value="METALLOPROTEASE M41 FTSH"/>
    <property type="match status" value="1"/>
</dbReference>
<evidence type="ECO:0000256" key="5">
    <source>
        <dbReference type="ARBA" id="ARBA00022723"/>
    </source>
</evidence>
<dbReference type="InterPro" id="IPR037219">
    <property type="entry name" value="Peptidase_M41-like"/>
</dbReference>
<keyword evidence="14" id="KW-1003">Cell membrane</keyword>
<organism evidence="18 19">
    <name type="scientific">Blastopirellula marina</name>
    <dbReference type="NCBI Taxonomy" id="124"/>
    <lineage>
        <taxon>Bacteria</taxon>
        <taxon>Pseudomonadati</taxon>
        <taxon>Planctomycetota</taxon>
        <taxon>Planctomycetia</taxon>
        <taxon>Pirellulales</taxon>
        <taxon>Pirellulaceae</taxon>
        <taxon>Blastopirellula</taxon>
    </lineage>
</organism>
<feature type="active site" evidence="14">
    <location>
        <position position="471"/>
    </location>
</feature>
<dbReference type="PROSITE" id="PS00674">
    <property type="entry name" value="AAA"/>
    <property type="match status" value="1"/>
</dbReference>
<evidence type="ECO:0000256" key="16">
    <source>
        <dbReference type="SAM" id="MobiDB-lite"/>
    </source>
</evidence>
<evidence type="ECO:0000256" key="6">
    <source>
        <dbReference type="ARBA" id="ARBA00022741"/>
    </source>
</evidence>
<proteinExistence type="inferred from homology"/>
<evidence type="ECO:0000256" key="8">
    <source>
        <dbReference type="ARBA" id="ARBA00022833"/>
    </source>
</evidence>
<dbReference type="FunFam" id="1.10.8.60:FF:000001">
    <property type="entry name" value="ATP-dependent zinc metalloprotease FtsH"/>
    <property type="match status" value="1"/>
</dbReference>
<dbReference type="GO" id="GO:0005886">
    <property type="term" value="C:plasma membrane"/>
    <property type="evidence" value="ECO:0007669"/>
    <property type="project" value="UniProtKB-SubCell"/>
</dbReference>
<evidence type="ECO:0000256" key="2">
    <source>
        <dbReference type="ARBA" id="ARBA00010044"/>
    </source>
</evidence>
<dbReference type="FunFam" id="1.20.58.760:FF:000001">
    <property type="entry name" value="ATP-dependent zinc metalloprotease FtsH"/>
    <property type="match status" value="1"/>
</dbReference>
<name>A0A2S8FF64_9BACT</name>
<dbReference type="FunFam" id="3.40.50.300:FF:000001">
    <property type="entry name" value="ATP-dependent zinc metalloprotease FtsH"/>
    <property type="match status" value="1"/>
</dbReference>
<feature type="domain" description="AAA+ ATPase" evidence="17">
    <location>
        <begin position="240"/>
        <end position="379"/>
    </location>
</feature>
<dbReference type="EC" id="3.4.24.-" evidence="14"/>
<evidence type="ECO:0000256" key="1">
    <source>
        <dbReference type="ARBA" id="ARBA00004370"/>
    </source>
</evidence>
<evidence type="ECO:0000256" key="10">
    <source>
        <dbReference type="ARBA" id="ARBA00022989"/>
    </source>
</evidence>
<evidence type="ECO:0000256" key="9">
    <source>
        <dbReference type="ARBA" id="ARBA00022840"/>
    </source>
</evidence>
<keyword evidence="18" id="KW-0131">Cell cycle</keyword>
<dbReference type="GO" id="GO:0004222">
    <property type="term" value="F:metalloendopeptidase activity"/>
    <property type="evidence" value="ECO:0007669"/>
    <property type="project" value="InterPro"/>
</dbReference>
<dbReference type="SUPFAM" id="SSF52540">
    <property type="entry name" value="P-loop containing nucleoside triphosphate hydrolases"/>
    <property type="match status" value="1"/>
</dbReference>
<evidence type="ECO:0000256" key="7">
    <source>
        <dbReference type="ARBA" id="ARBA00022801"/>
    </source>
</evidence>
<dbReference type="InterPro" id="IPR041569">
    <property type="entry name" value="AAA_lid_3"/>
</dbReference>
<dbReference type="GO" id="GO:0006508">
    <property type="term" value="P:proteolysis"/>
    <property type="evidence" value="ECO:0007669"/>
    <property type="project" value="UniProtKB-KW"/>
</dbReference>
<dbReference type="Gene3D" id="3.40.50.300">
    <property type="entry name" value="P-loop containing nucleotide triphosphate hydrolases"/>
    <property type="match status" value="1"/>
</dbReference>
<dbReference type="OrthoDB" id="9809379at2"/>
<evidence type="ECO:0000256" key="14">
    <source>
        <dbReference type="HAMAP-Rule" id="MF_01458"/>
    </source>
</evidence>
<feature type="binding site" evidence="14">
    <location>
        <begin position="248"/>
        <end position="255"/>
    </location>
    <ligand>
        <name>ATP</name>
        <dbReference type="ChEBI" id="CHEBI:30616"/>
    </ligand>
</feature>
<dbReference type="PANTHER" id="PTHR23076:SF97">
    <property type="entry name" value="ATP-DEPENDENT ZINC METALLOPROTEASE YME1L1"/>
    <property type="match status" value="1"/>
</dbReference>
<keyword evidence="18" id="KW-0132">Cell division</keyword>
<dbReference type="EMBL" id="PUIA01000038">
    <property type="protein sequence ID" value="PQO30720.1"/>
    <property type="molecule type" value="Genomic_DNA"/>
</dbReference>
<evidence type="ECO:0000256" key="12">
    <source>
        <dbReference type="ARBA" id="ARBA00023136"/>
    </source>
</evidence>
<evidence type="ECO:0000313" key="19">
    <source>
        <dbReference type="Proteomes" id="UP000240009"/>
    </source>
</evidence>
<keyword evidence="12 14" id="KW-0472">Membrane</keyword>
<sequence>MDNNDESPKRRGDKGSSGNLWYILVAGAVVFLVAMYLLQSGSEELAQPDLEKLIASVDDKPAEGVEPGVTVKRKDSDGKVSSIRYSNLRNVEIGPGSVIATVDRYNMDSKDPSKAKTDGQKIVTYLVRSENAAGKIQSMLDQAGFTDYKATGPPNFFEIYGGPLLMIGLGIAFCYFMIRRIGGTGSAIAFGRSRGKLHMQDDLNISFEDVAGIEEAVDEVKEIVDFLRSPEKYQELGGRIPKGVLLVGPPGTGKTLLAKAIAGEAGVSFFSMSGSDFVEMFVGVGAARVRDLFQQAAAKSPCIIFIDELDALGKARGGGIVGGHDEREQTLNALLVEMDGFEANAGIIIIAATNRPEMLDPALLRPGRFDRQVLVDRPDAGGREDILRVHVRSVKLDDTVNLKSVAAITTGFSGADLANLVNEAALLAARKGKAAVGMEEFDEGVERVTAGLEKKQRVMHEDEKLRVAYHESGHALVAYCLPNTDPVHKVSIIPRGLAALGYTMQRPTEDRFLMTQSELESRIQVLLAGTLAEEMIYQEISTGAQNDLERATEIARSMVTDYGMSRLGRVNFRASGRSAFIPEQSEERARSHSEETYREIDLEIKRIIDELLKRTKEMMEDRRSALVALTERLMELEVVDAEELKRVIEETSDGPRIVPGTEVKRHGTPKEINSDDIPPAGAVDQGT</sequence>
<evidence type="ECO:0000313" key="18">
    <source>
        <dbReference type="EMBL" id="PQO30720.1"/>
    </source>
</evidence>
<keyword evidence="6 14" id="KW-0547">Nucleotide-binding</keyword>
<dbReference type="GO" id="GO:0005524">
    <property type="term" value="F:ATP binding"/>
    <property type="evidence" value="ECO:0007669"/>
    <property type="project" value="UniProtKB-UniRule"/>
</dbReference>
<keyword evidence="3 14" id="KW-0645">Protease</keyword>
<feature type="transmembrane region" description="Helical" evidence="14">
    <location>
        <begin position="159"/>
        <end position="178"/>
    </location>
</feature>
<dbReference type="GO" id="GO:0008270">
    <property type="term" value="F:zinc ion binding"/>
    <property type="evidence" value="ECO:0007669"/>
    <property type="project" value="UniProtKB-UniRule"/>
</dbReference>
<dbReference type="SMART" id="SM00382">
    <property type="entry name" value="AAA"/>
    <property type="match status" value="1"/>
</dbReference>
<dbReference type="GO" id="GO:0030163">
    <property type="term" value="P:protein catabolic process"/>
    <property type="evidence" value="ECO:0007669"/>
    <property type="project" value="UniProtKB-UniRule"/>
</dbReference>
<comment type="function">
    <text evidence="14">Acts as a processive, ATP-dependent zinc metallopeptidase for both cytoplasmic and membrane proteins. Plays a role in the quality control of integral membrane proteins.</text>
</comment>
<accession>A0A2S8FF64</accession>
<feature type="binding site" evidence="14">
    <location>
        <position position="470"/>
    </location>
    <ligand>
        <name>Zn(2+)</name>
        <dbReference type="ChEBI" id="CHEBI:29105"/>
        <note>catalytic</note>
    </ligand>
</feature>
<dbReference type="GO" id="GO:0016887">
    <property type="term" value="F:ATP hydrolysis activity"/>
    <property type="evidence" value="ECO:0007669"/>
    <property type="project" value="UniProtKB-UniRule"/>
</dbReference>
<evidence type="ECO:0000256" key="4">
    <source>
        <dbReference type="ARBA" id="ARBA00022692"/>
    </source>
</evidence>
<comment type="caution">
    <text evidence="18">The sequence shown here is derived from an EMBL/GenBank/DDBJ whole genome shotgun (WGS) entry which is preliminary data.</text>
</comment>
<evidence type="ECO:0000256" key="3">
    <source>
        <dbReference type="ARBA" id="ARBA00022670"/>
    </source>
</evidence>
<dbReference type="Gene3D" id="1.20.58.760">
    <property type="entry name" value="Peptidase M41"/>
    <property type="match status" value="1"/>
</dbReference>
<feature type="binding site" evidence="14">
    <location>
        <position position="547"/>
    </location>
    <ligand>
        <name>Zn(2+)</name>
        <dbReference type="ChEBI" id="CHEBI:29105"/>
        <note>catalytic</note>
    </ligand>
</feature>
<dbReference type="InterPro" id="IPR003593">
    <property type="entry name" value="AAA+_ATPase"/>
</dbReference>
<keyword evidence="5 14" id="KW-0479">Metal-binding</keyword>
<keyword evidence="4 14" id="KW-0812">Transmembrane</keyword>
<keyword evidence="7 14" id="KW-0378">Hydrolase</keyword>
<keyword evidence="10 14" id="KW-1133">Transmembrane helix</keyword>
<dbReference type="InterPro" id="IPR000642">
    <property type="entry name" value="Peptidase_M41"/>
</dbReference>
<dbReference type="InterPro" id="IPR005936">
    <property type="entry name" value="FtsH"/>
</dbReference>
<dbReference type="Pfam" id="PF17862">
    <property type="entry name" value="AAA_lid_3"/>
    <property type="match status" value="1"/>
</dbReference>
<dbReference type="Proteomes" id="UP000240009">
    <property type="component" value="Unassembled WGS sequence"/>
</dbReference>
<gene>
    <name evidence="14" type="primary">ftsH</name>
    <name evidence="18" type="ORF">C5Y96_14765</name>
</gene>
<evidence type="ECO:0000256" key="15">
    <source>
        <dbReference type="RuleBase" id="RU003651"/>
    </source>
</evidence>
<dbReference type="AlphaFoldDB" id="A0A2S8FF64"/>
<dbReference type="Pfam" id="PF01434">
    <property type="entry name" value="Peptidase_M41"/>
    <property type="match status" value="1"/>
</dbReference>
<dbReference type="InterPro" id="IPR003960">
    <property type="entry name" value="ATPase_AAA_CS"/>
</dbReference>
<comment type="cofactor">
    <cofactor evidence="14">
        <name>Zn(2+)</name>
        <dbReference type="ChEBI" id="CHEBI:29105"/>
    </cofactor>
    <text evidence="14">Binds 1 zinc ion per subunit.</text>
</comment>
<keyword evidence="9 14" id="KW-0067">ATP-binding</keyword>
<feature type="compositionally biased region" description="Basic and acidic residues" evidence="16">
    <location>
        <begin position="662"/>
        <end position="673"/>
    </location>
</feature>
<evidence type="ECO:0000256" key="13">
    <source>
        <dbReference type="ARBA" id="ARBA00061570"/>
    </source>
</evidence>
<feature type="transmembrane region" description="Helical" evidence="14">
    <location>
        <begin position="20"/>
        <end position="38"/>
    </location>
</feature>
<evidence type="ECO:0000256" key="11">
    <source>
        <dbReference type="ARBA" id="ARBA00023049"/>
    </source>
</evidence>
<protein>
    <recommendedName>
        <fullName evidence="14">ATP-dependent zinc metalloprotease FtsH</fullName>
        <ecNumber evidence="14">3.4.24.-</ecNumber>
    </recommendedName>
</protein>
<dbReference type="NCBIfam" id="TIGR01241">
    <property type="entry name" value="FtsH_fam"/>
    <property type="match status" value="1"/>
</dbReference>
<dbReference type="GO" id="GO:0004176">
    <property type="term" value="F:ATP-dependent peptidase activity"/>
    <property type="evidence" value="ECO:0007669"/>
    <property type="project" value="InterPro"/>
</dbReference>
<dbReference type="CDD" id="cd19501">
    <property type="entry name" value="RecA-like_FtsH"/>
    <property type="match status" value="1"/>
</dbReference>
<keyword evidence="11 14" id="KW-0482">Metalloprotease</keyword>
<dbReference type="InterPro" id="IPR003959">
    <property type="entry name" value="ATPase_AAA_core"/>
</dbReference>